<proteinExistence type="inferred from homology"/>
<accession>A0A1S8WPM7</accession>
<evidence type="ECO:0000313" key="6">
    <source>
        <dbReference type="Proteomes" id="UP000243686"/>
    </source>
</evidence>
<dbReference type="Pfam" id="PF04063">
    <property type="entry name" value="DUF383"/>
    <property type="match status" value="1"/>
</dbReference>
<dbReference type="Gene3D" id="1.25.10.10">
    <property type="entry name" value="Leucine-rich Repeat Variant"/>
    <property type="match status" value="1"/>
</dbReference>
<feature type="domain" description="Protein HGH1 N-terminal" evidence="3">
    <location>
        <begin position="104"/>
        <end position="267"/>
    </location>
</feature>
<dbReference type="InterPro" id="IPR016024">
    <property type="entry name" value="ARM-type_fold"/>
</dbReference>
<dbReference type="Pfam" id="PF04064">
    <property type="entry name" value="DUF384"/>
    <property type="match status" value="1"/>
</dbReference>
<evidence type="ECO:0000313" key="5">
    <source>
        <dbReference type="EMBL" id="OON16396.1"/>
    </source>
</evidence>
<dbReference type="InterPro" id="IPR007206">
    <property type="entry name" value="Protein_HGH1_C"/>
</dbReference>
<evidence type="ECO:0000256" key="2">
    <source>
        <dbReference type="ARBA" id="ARBA00014076"/>
    </source>
</evidence>
<dbReference type="InterPro" id="IPR011989">
    <property type="entry name" value="ARM-like"/>
</dbReference>
<dbReference type="PANTHER" id="PTHR13387:SF9">
    <property type="entry name" value="PROTEIN HGH1 HOMOLOG"/>
    <property type="match status" value="1"/>
</dbReference>
<sequence length="389" mass="44306">MDLDTLRLLASAIAQNPDAEAEDEYLIKQFNGFLQFLLNENRTSSPDQQEALKLSLNCLTNLCWSCHRNELLRKAIGTDERCRTFVSLIKDMLFQNLNPALRPLVIGLLCNLTRDEVWAARFFQDDHERLISAVLPAKVIIDDTIPVMHISTVYLKLQLLLNMTSNRELRRRLCANGTFQIQLLSRFASESDAERAVLLAGIVKNCCFEDGTDYLLSNFFILALEYHPQLLGPRSQLLEVILRPLCGPEDNIDSEDKQALPVSLQQLIGNPSTVRSKSNELKSTICHALLQLCATSWGRNRLRSVGTYFILRELHKYEGSKLSDGTLNDIEILSTKSLLYDIEQVVDQLICEERDRDQATTEKSLRDIEVDDEMAQKLERDRVDYIGVS</sequence>
<organism evidence="5 6">
    <name type="scientific">Opisthorchis viverrini</name>
    <name type="common">Southeast Asian liver fluke</name>
    <dbReference type="NCBI Taxonomy" id="6198"/>
    <lineage>
        <taxon>Eukaryota</taxon>
        <taxon>Metazoa</taxon>
        <taxon>Spiralia</taxon>
        <taxon>Lophotrochozoa</taxon>
        <taxon>Platyhelminthes</taxon>
        <taxon>Trematoda</taxon>
        <taxon>Digenea</taxon>
        <taxon>Opisthorchiida</taxon>
        <taxon>Opisthorchiata</taxon>
        <taxon>Opisthorchiidae</taxon>
        <taxon>Opisthorchis</taxon>
    </lineage>
</organism>
<dbReference type="PANTHER" id="PTHR13387">
    <property type="entry name" value="PROTEIN HGH1 HOMOLOG"/>
    <property type="match status" value="1"/>
</dbReference>
<reference evidence="5 6" key="1">
    <citation type="submission" date="2015-03" db="EMBL/GenBank/DDBJ databases">
        <title>Draft genome of the nematode, Opisthorchis viverrini.</title>
        <authorList>
            <person name="Mitreva M."/>
        </authorList>
    </citation>
    <scope>NUCLEOTIDE SEQUENCE [LARGE SCALE GENOMIC DNA]</scope>
    <source>
        <strain evidence="5">Khon Kaen</strain>
    </source>
</reference>
<keyword evidence="6" id="KW-1185">Reference proteome</keyword>
<comment type="similarity">
    <text evidence="1">Belongs to the HGH1 family.</text>
</comment>
<gene>
    <name evidence="5" type="ORF">X801_07792</name>
</gene>
<dbReference type="InterPro" id="IPR007205">
    <property type="entry name" value="Protein_HGH1_N"/>
</dbReference>
<name>A0A1S8WPM7_OPIVI</name>
<evidence type="ECO:0000259" key="4">
    <source>
        <dbReference type="Pfam" id="PF04064"/>
    </source>
</evidence>
<evidence type="ECO:0000256" key="1">
    <source>
        <dbReference type="ARBA" id="ARBA00006712"/>
    </source>
</evidence>
<dbReference type="InterPro" id="IPR039717">
    <property type="entry name" value="Hgh1"/>
</dbReference>
<feature type="domain" description="Protein HGH1 C-terminal" evidence="4">
    <location>
        <begin position="288"/>
        <end position="320"/>
    </location>
</feature>
<dbReference type="EMBL" id="KV897629">
    <property type="protein sequence ID" value="OON16396.1"/>
    <property type="molecule type" value="Genomic_DNA"/>
</dbReference>
<dbReference type="AlphaFoldDB" id="A0A1S8WPM7"/>
<evidence type="ECO:0000259" key="3">
    <source>
        <dbReference type="Pfam" id="PF04063"/>
    </source>
</evidence>
<dbReference type="Proteomes" id="UP000243686">
    <property type="component" value="Unassembled WGS sequence"/>
</dbReference>
<protein>
    <recommendedName>
        <fullName evidence="2">Protein HGH1 homolog</fullName>
    </recommendedName>
</protein>
<dbReference type="SUPFAM" id="SSF48371">
    <property type="entry name" value="ARM repeat"/>
    <property type="match status" value="1"/>
</dbReference>